<comment type="caution">
    <text evidence="1">The sequence shown here is derived from an EMBL/GenBank/DDBJ whole genome shotgun (WGS) entry which is preliminary data.</text>
</comment>
<evidence type="ECO:0000313" key="2">
    <source>
        <dbReference type="Proteomes" id="UP000243723"/>
    </source>
</evidence>
<dbReference type="InterPro" id="IPR038883">
    <property type="entry name" value="AN11006-like"/>
</dbReference>
<evidence type="ECO:0000313" key="1">
    <source>
        <dbReference type="EMBL" id="PSK59312.1"/>
    </source>
</evidence>
<dbReference type="AlphaFoldDB" id="A0A2P8AFS7"/>
<dbReference type="OrthoDB" id="3905681at2759"/>
<protein>
    <submittedName>
        <fullName evidence="1">Adenylosuccinate synthase</fullName>
    </submittedName>
</protein>
<dbReference type="Proteomes" id="UP000243723">
    <property type="component" value="Unassembled WGS sequence"/>
</dbReference>
<accession>A0A2P8AFS7</accession>
<reference evidence="1 2" key="1">
    <citation type="submission" date="2017-05" db="EMBL/GenBank/DDBJ databases">
        <title>Draft genome sequence of Elsinoe australis.</title>
        <authorList>
            <person name="Cheng Q."/>
        </authorList>
    </citation>
    <scope>NUCLEOTIDE SEQUENCE [LARGE SCALE GENOMIC DNA]</scope>
    <source>
        <strain evidence="1 2">NL1</strain>
    </source>
</reference>
<dbReference type="EMBL" id="NHZQ01000010">
    <property type="protein sequence ID" value="PSK59312.1"/>
    <property type="molecule type" value="Genomic_DNA"/>
</dbReference>
<proteinExistence type="predicted"/>
<organism evidence="1 2">
    <name type="scientific">Elsinoe australis</name>
    <dbReference type="NCBI Taxonomy" id="40998"/>
    <lineage>
        <taxon>Eukaryota</taxon>
        <taxon>Fungi</taxon>
        <taxon>Dikarya</taxon>
        <taxon>Ascomycota</taxon>
        <taxon>Pezizomycotina</taxon>
        <taxon>Dothideomycetes</taxon>
        <taxon>Dothideomycetidae</taxon>
        <taxon>Myriangiales</taxon>
        <taxon>Elsinoaceae</taxon>
        <taxon>Elsinoe</taxon>
    </lineage>
</organism>
<gene>
    <name evidence="1" type="ORF">B9Z65_3636</name>
</gene>
<name>A0A2P8AFS7_9PEZI</name>
<sequence>MLPDSSRHLPFRGLPPELRSQIYAHLLVSRDPLILTESPASTPTTTLDATGAQPVHLYSHTSRPYLPLLLLSPTETRTIRTLFLTLNTFRLATTCASAINFLESLPAPTRLLLRHVSIASKALYYYDFANRPFRTLLRFLAEEMALTTIELCTYEGQNGVIEAVFREAARGVFEALVGSLRIRYEIAPAYGLEGGENVLAGRVVWDEWEEGEGRYAGLETGEGETRVGFRDGVDRDGGGRGAVLGQVLSTPMLSPYWTRFFKDDQARSEMVKEGRALCPFQLFTEHCREFGETNVVLVLREVERRVLEERIATVEERARFVKHQSEDLSVTAPVLLDRADRAKKILAALDRRKREVAQIKDAMFEKAGLSNT</sequence>
<keyword evidence="2" id="KW-1185">Reference proteome</keyword>
<dbReference type="PANTHER" id="PTHR42085">
    <property type="entry name" value="F-BOX DOMAIN-CONTAINING PROTEIN"/>
    <property type="match status" value="1"/>
</dbReference>
<dbReference type="PANTHER" id="PTHR42085:SF2">
    <property type="entry name" value="F-BOX DOMAIN-CONTAINING PROTEIN"/>
    <property type="match status" value="1"/>
</dbReference>